<dbReference type="SUPFAM" id="SSF51735">
    <property type="entry name" value="NAD(P)-binding Rossmann-fold domains"/>
    <property type="match status" value="1"/>
</dbReference>
<comment type="caution">
    <text evidence="2">The sequence shown here is derived from an EMBL/GenBank/DDBJ whole genome shotgun (WGS) entry which is preliminary data.</text>
</comment>
<dbReference type="NCBIfam" id="NF005559">
    <property type="entry name" value="PRK07231.1"/>
    <property type="match status" value="1"/>
</dbReference>
<sequence length="263" mass="27944">MRLADKVALVTGSGSGIGRAIAERFAREGARVIVNDLHRDRAEETVQRIAAAGGEALAIQADVTQSGAVKAMVEQGIAAFGQIDILVNNAGASQGDDILTFDEATWDWNLAVGLKGAYLCSRAVLPRMIERRSGAIVNISSVNGIAGLGEEAYSAAKAGMNVLTKNMAVKYGRFGIRVNAICPGTIRTPIWGPRLEKDPLIFEKLAKWYPLGRVGEPEDIANAALFLASDEASWITGTILIVDGGLLAGSYRMTLELEGKSEE</sequence>
<dbReference type="InterPro" id="IPR036291">
    <property type="entry name" value="NAD(P)-bd_dom_sf"/>
</dbReference>
<dbReference type="InterPro" id="IPR002347">
    <property type="entry name" value="SDR_fam"/>
</dbReference>
<accession>A0A831X0K8</accession>
<organism evidence="2">
    <name type="scientific">Thermorudis peleae</name>
    <dbReference type="NCBI Taxonomy" id="1382356"/>
    <lineage>
        <taxon>Bacteria</taxon>
        <taxon>Pseudomonadati</taxon>
        <taxon>Thermomicrobiota</taxon>
        <taxon>Thermomicrobia</taxon>
        <taxon>Thermomicrobia incertae sedis</taxon>
        <taxon>Thermorudis</taxon>
    </lineage>
</organism>
<dbReference type="Pfam" id="PF13561">
    <property type="entry name" value="adh_short_C2"/>
    <property type="match status" value="1"/>
</dbReference>
<dbReference type="Gene3D" id="3.40.50.720">
    <property type="entry name" value="NAD(P)-binding Rossmann-like Domain"/>
    <property type="match status" value="1"/>
</dbReference>
<proteinExistence type="inferred from homology"/>
<evidence type="ECO:0000256" key="1">
    <source>
        <dbReference type="ARBA" id="ARBA00006484"/>
    </source>
</evidence>
<protein>
    <submittedName>
        <fullName evidence="2">Glucose 1-dehydrogenase</fullName>
        <ecNumber evidence="2">1.1.1.47</ecNumber>
    </submittedName>
</protein>
<dbReference type="AlphaFoldDB" id="A0A831X0K8"/>
<evidence type="ECO:0000313" key="2">
    <source>
        <dbReference type="EMBL" id="HEG92798.1"/>
    </source>
</evidence>
<dbReference type="PRINTS" id="PR00080">
    <property type="entry name" value="SDRFAMILY"/>
</dbReference>
<dbReference type="EMBL" id="DSIY01000359">
    <property type="protein sequence ID" value="HEG92798.1"/>
    <property type="molecule type" value="Genomic_DNA"/>
</dbReference>
<dbReference type="PANTHER" id="PTHR42760:SF122">
    <property type="entry name" value="NAD(P)-BINDING PROTEIN"/>
    <property type="match status" value="1"/>
</dbReference>
<name>A0A831X0K8_9BACT</name>
<dbReference type="InterPro" id="IPR020904">
    <property type="entry name" value="Sc_DH/Rdtase_CS"/>
</dbReference>
<gene>
    <name evidence="2" type="ORF">ENP34_15390</name>
</gene>
<dbReference type="PROSITE" id="PS00061">
    <property type="entry name" value="ADH_SHORT"/>
    <property type="match status" value="1"/>
</dbReference>
<dbReference type="GO" id="GO:0048038">
    <property type="term" value="F:quinone binding"/>
    <property type="evidence" value="ECO:0007669"/>
    <property type="project" value="TreeGrafter"/>
</dbReference>
<dbReference type="FunFam" id="3.40.50.720:FF:000084">
    <property type="entry name" value="Short-chain dehydrogenase reductase"/>
    <property type="match status" value="1"/>
</dbReference>
<dbReference type="NCBIfam" id="NF009466">
    <property type="entry name" value="PRK12826.1-2"/>
    <property type="match status" value="1"/>
</dbReference>
<comment type="similarity">
    <text evidence="1">Belongs to the short-chain dehydrogenases/reductases (SDR) family.</text>
</comment>
<dbReference type="GO" id="GO:0047936">
    <property type="term" value="F:glucose 1-dehydrogenase [NAD(P)+] activity"/>
    <property type="evidence" value="ECO:0007669"/>
    <property type="project" value="UniProtKB-EC"/>
</dbReference>
<dbReference type="PRINTS" id="PR00081">
    <property type="entry name" value="GDHRDH"/>
</dbReference>
<dbReference type="GO" id="GO:0006633">
    <property type="term" value="P:fatty acid biosynthetic process"/>
    <property type="evidence" value="ECO:0007669"/>
    <property type="project" value="TreeGrafter"/>
</dbReference>
<keyword evidence="2" id="KW-0560">Oxidoreductase</keyword>
<dbReference type="PANTHER" id="PTHR42760">
    <property type="entry name" value="SHORT-CHAIN DEHYDROGENASES/REDUCTASES FAMILY MEMBER"/>
    <property type="match status" value="1"/>
</dbReference>
<dbReference type="EC" id="1.1.1.47" evidence="2"/>
<reference evidence="2" key="1">
    <citation type="journal article" date="2020" name="mSystems">
        <title>Genome- and Community-Level Interaction Insights into Carbon Utilization and Element Cycling Functions of Hydrothermarchaeota in Hydrothermal Sediment.</title>
        <authorList>
            <person name="Zhou Z."/>
            <person name="Liu Y."/>
            <person name="Xu W."/>
            <person name="Pan J."/>
            <person name="Luo Z.H."/>
            <person name="Li M."/>
        </authorList>
    </citation>
    <scope>NUCLEOTIDE SEQUENCE [LARGE SCALE GENOMIC DNA]</scope>
    <source>
        <strain evidence="2">SpSt-210</strain>
    </source>
</reference>